<feature type="transmembrane region" description="Helical" evidence="1">
    <location>
        <begin position="63"/>
        <end position="84"/>
    </location>
</feature>
<dbReference type="PROSITE" id="PS51832">
    <property type="entry name" value="HD_GYP"/>
    <property type="match status" value="1"/>
</dbReference>
<dbReference type="RefSeq" id="WP_121587410.1">
    <property type="nucleotide sequence ID" value="NZ_RCHT01000030.1"/>
</dbReference>
<keyword evidence="5" id="KW-1185">Reference proteome</keyword>
<gene>
    <name evidence="4" type="ORF">D4A47_11720</name>
</gene>
<dbReference type="InterPro" id="IPR003018">
    <property type="entry name" value="GAF"/>
</dbReference>
<dbReference type="GO" id="GO:1902201">
    <property type="term" value="P:negative regulation of bacterial-type flagellum-dependent cell motility"/>
    <property type="evidence" value="ECO:0007669"/>
    <property type="project" value="TreeGrafter"/>
</dbReference>
<dbReference type="CDD" id="cd00077">
    <property type="entry name" value="HDc"/>
    <property type="match status" value="1"/>
</dbReference>
<name>A0A498CKG1_9FIRM</name>
<accession>A0A498CKG1</accession>
<dbReference type="SMART" id="SM00267">
    <property type="entry name" value="GGDEF"/>
    <property type="match status" value="1"/>
</dbReference>
<feature type="domain" description="HD-GYP" evidence="3">
    <location>
        <begin position="642"/>
        <end position="729"/>
    </location>
</feature>
<dbReference type="InterPro" id="IPR043128">
    <property type="entry name" value="Rev_trsase/Diguanyl_cyclase"/>
</dbReference>
<dbReference type="GO" id="GO:0005886">
    <property type="term" value="C:plasma membrane"/>
    <property type="evidence" value="ECO:0007669"/>
    <property type="project" value="TreeGrafter"/>
</dbReference>
<dbReference type="Pfam" id="PF13492">
    <property type="entry name" value="GAF_3"/>
    <property type="match status" value="1"/>
</dbReference>
<dbReference type="SMART" id="SM00065">
    <property type="entry name" value="GAF"/>
    <property type="match status" value="1"/>
</dbReference>
<dbReference type="Pfam" id="PF00990">
    <property type="entry name" value="GGDEF"/>
    <property type="match status" value="1"/>
</dbReference>
<evidence type="ECO:0000313" key="5">
    <source>
        <dbReference type="Proteomes" id="UP000276301"/>
    </source>
</evidence>
<dbReference type="InterPro" id="IPR029787">
    <property type="entry name" value="Nucleotide_cyclase"/>
</dbReference>
<dbReference type="InterPro" id="IPR029016">
    <property type="entry name" value="GAF-like_dom_sf"/>
</dbReference>
<dbReference type="InterPro" id="IPR050469">
    <property type="entry name" value="Diguanylate_Cyclase"/>
</dbReference>
<dbReference type="AlphaFoldDB" id="A0A498CKG1"/>
<keyword evidence="1" id="KW-0812">Transmembrane</keyword>
<dbReference type="InterPro" id="IPR037522">
    <property type="entry name" value="HD_GYP_dom"/>
</dbReference>
<feature type="transmembrane region" description="Helical" evidence="1">
    <location>
        <begin position="261"/>
        <end position="279"/>
    </location>
</feature>
<dbReference type="InterPro" id="IPR006674">
    <property type="entry name" value="HD_domain"/>
</dbReference>
<feature type="transmembrane region" description="Helical" evidence="1">
    <location>
        <begin position="135"/>
        <end position="157"/>
    </location>
</feature>
<comment type="caution">
    <text evidence="4">The sequence shown here is derived from an EMBL/GenBank/DDBJ whole genome shotgun (WGS) entry which is preliminary data.</text>
</comment>
<feature type="transmembrane region" description="Helical" evidence="1">
    <location>
        <begin position="6"/>
        <end position="27"/>
    </location>
</feature>
<reference evidence="4 5" key="1">
    <citation type="submission" date="2018-10" db="EMBL/GenBank/DDBJ databases">
        <title>Anaerotruncus faecis sp. nov., isolated from human feces.</title>
        <authorList>
            <person name="Wang Y.-J."/>
        </authorList>
    </citation>
    <scope>NUCLEOTIDE SEQUENCE [LARGE SCALE GENOMIC DNA]</scope>
    <source>
        <strain evidence="4 5">22A2-44</strain>
    </source>
</reference>
<dbReference type="GO" id="GO:0052621">
    <property type="term" value="F:diguanylate cyclase activity"/>
    <property type="evidence" value="ECO:0007669"/>
    <property type="project" value="TreeGrafter"/>
</dbReference>
<evidence type="ECO:0000256" key="1">
    <source>
        <dbReference type="SAM" id="Phobius"/>
    </source>
</evidence>
<dbReference type="Gene3D" id="3.30.70.270">
    <property type="match status" value="1"/>
</dbReference>
<organism evidence="4 5">
    <name type="scientific">Anaerotruncus massiliensis</name>
    <name type="common">ex Liu et al. 2021</name>
    <dbReference type="NCBI Taxonomy" id="2321404"/>
    <lineage>
        <taxon>Bacteria</taxon>
        <taxon>Bacillati</taxon>
        <taxon>Bacillota</taxon>
        <taxon>Clostridia</taxon>
        <taxon>Eubacteriales</taxon>
        <taxon>Oscillospiraceae</taxon>
        <taxon>Anaerotruncus</taxon>
    </lineage>
</organism>
<feature type="transmembrane region" description="Helical" evidence="1">
    <location>
        <begin position="169"/>
        <end position="186"/>
    </location>
</feature>
<dbReference type="PANTHER" id="PTHR45138:SF9">
    <property type="entry name" value="DIGUANYLATE CYCLASE DGCM-RELATED"/>
    <property type="match status" value="1"/>
</dbReference>
<dbReference type="SUPFAM" id="SSF55781">
    <property type="entry name" value="GAF domain-like"/>
    <property type="match status" value="1"/>
</dbReference>
<proteinExistence type="predicted"/>
<dbReference type="Proteomes" id="UP000276301">
    <property type="component" value="Unassembled WGS sequence"/>
</dbReference>
<dbReference type="InterPro" id="IPR003607">
    <property type="entry name" value="HD/PDEase_dom"/>
</dbReference>
<dbReference type="EMBL" id="RCHT01000030">
    <property type="protein sequence ID" value="RLL08685.1"/>
    <property type="molecule type" value="Genomic_DNA"/>
</dbReference>
<keyword evidence="1" id="KW-0472">Membrane</keyword>
<dbReference type="PROSITE" id="PS50887">
    <property type="entry name" value="GGDEF"/>
    <property type="match status" value="1"/>
</dbReference>
<dbReference type="CDD" id="cd01949">
    <property type="entry name" value="GGDEF"/>
    <property type="match status" value="1"/>
</dbReference>
<evidence type="ECO:0000313" key="4">
    <source>
        <dbReference type="EMBL" id="RLL08685.1"/>
    </source>
</evidence>
<feature type="transmembrane region" description="Helical" evidence="1">
    <location>
        <begin position="192"/>
        <end position="210"/>
    </location>
</feature>
<evidence type="ECO:0000259" key="2">
    <source>
        <dbReference type="PROSITE" id="PS50887"/>
    </source>
</evidence>
<feature type="transmembrane region" description="Helical" evidence="1">
    <location>
        <begin position="96"/>
        <end position="115"/>
    </location>
</feature>
<feature type="domain" description="GGDEF" evidence="2">
    <location>
        <begin position="490"/>
        <end position="624"/>
    </location>
</feature>
<evidence type="ECO:0000259" key="3">
    <source>
        <dbReference type="PROSITE" id="PS51832"/>
    </source>
</evidence>
<keyword evidence="1" id="KW-1133">Transmembrane helix</keyword>
<dbReference type="GO" id="GO:0043709">
    <property type="term" value="P:cell adhesion involved in single-species biofilm formation"/>
    <property type="evidence" value="ECO:0007669"/>
    <property type="project" value="TreeGrafter"/>
</dbReference>
<protein>
    <submittedName>
        <fullName evidence="4">Diguanylate cyclase</fullName>
    </submittedName>
</protein>
<dbReference type="NCBIfam" id="TIGR00254">
    <property type="entry name" value="GGDEF"/>
    <property type="match status" value="1"/>
</dbReference>
<dbReference type="Gene3D" id="3.30.450.40">
    <property type="match status" value="1"/>
</dbReference>
<feature type="transmembrane region" description="Helical" evidence="1">
    <location>
        <begin position="217"/>
        <end position="241"/>
    </location>
</feature>
<dbReference type="SUPFAM" id="SSF55073">
    <property type="entry name" value="Nucleotide cyclase"/>
    <property type="match status" value="1"/>
</dbReference>
<dbReference type="PANTHER" id="PTHR45138">
    <property type="entry name" value="REGULATORY COMPONENTS OF SENSORY TRANSDUCTION SYSTEM"/>
    <property type="match status" value="1"/>
</dbReference>
<dbReference type="Gene3D" id="1.10.3210.10">
    <property type="entry name" value="Hypothetical protein af1432"/>
    <property type="match status" value="1"/>
</dbReference>
<dbReference type="InterPro" id="IPR000160">
    <property type="entry name" value="GGDEF_dom"/>
</dbReference>
<sequence length="729" mass="81842">MIQIPFLYVPIAGVCCYTILLLALAAAKKNRLIRSFMNLLGCYLLWTAGSMLMRLQFYPGFELWYEVSILSLFCIPLLLYNFIFNFVDAKGRFLKRLWTGLTAATLVLTHFEVFLKRPVFIDLGNGTGVFRYDTGWEIAIPCVLFFFIILSSAVMLFKSRELTSAWTRPIVVGICFLFLGNVLSIVPGNIFPWDTLSGIINAGYMFYALYRKRLFRLTLLVSRGTMLAASAVLVSVLFAYWAGPLERMILDYFPQVRGYQTLIIAILFAGIILASYKLLYRVMDNLFVRDTQVRAQHLKEFSLRASKSLNLDEILRELVEVVKDTVSVEKVYVCLEDSGGETYRTAYSASPLDVKSFSLQAANPCIQWFQEHDGCLMLRDFQRSVLYKSMWESEKQMLANMHIECIVPLKSDSDLVGILLLSTKPKKGGYSFDDIAFLESVQSVASIAIKNANLYKKAYDESRIDPLTGLLNRKSFYEKLGEEFERCKNHSIALVILNLDDFKLFNQLYGNREGDAALQHVARIISTTLGSNGSAARYGGKEFALILPFFDTMKALNLAADIKGQIANMNRGVEGESLKVITLSGGVCVYPYAASNLAQLISNADMAVYNAKRSGKNKIIAYSLESPLSQAPMESPLIEGGRYEEYAPTIFALTAAIDAKDHYTFNHSQNVAEYSTALARAIGLNADHVKIIYEAALLHDIGKIGIPEHILTKPGRLTPEEYNIMQKHV</sequence>
<dbReference type="Pfam" id="PF01966">
    <property type="entry name" value="HD"/>
    <property type="match status" value="1"/>
</dbReference>
<feature type="transmembrane region" description="Helical" evidence="1">
    <location>
        <begin position="39"/>
        <end position="57"/>
    </location>
</feature>
<dbReference type="SUPFAM" id="SSF109604">
    <property type="entry name" value="HD-domain/PDEase-like"/>
    <property type="match status" value="1"/>
</dbReference>